<feature type="compositionally biased region" description="Polar residues" evidence="1">
    <location>
        <begin position="32"/>
        <end position="42"/>
    </location>
</feature>
<comment type="caution">
    <text evidence="2">The sequence shown here is derived from an EMBL/GenBank/DDBJ whole genome shotgun (WGS) entry which is preliminary data.</text>
</comment>
<feature type="region of interest" description="Disordered" evidence="1">
    <location>
        <begin position="478"/>
        <end position="552"/>
    </location>
</feature>
<feature type="compositionally biased region" description="Low complexity" evidence="1">
    <location>
        <begin position="138"/>
        <end position="147"/>
    </location>
</feature>
<feature type="region of interest" description="Disordered" evidence="1">
    <location>
        <begin position="162"/>
        <end position="188"/>
    </location>
</feature>
<gene>
    <name evidence="2" type="ORF">IWW39_000372</name>
</gene>
<feature type="region of interest" description="Disordered" evidence="1">
    <location>
        <begin position="1"/>
        <end position="60"/>
    </location>
</feature>
<feature type="compositionally biased region" description="Low complexity" evidence="1">
    <location>
        <begin position="499"/>
        <end position="510"/>
    </location>
</feature>
<accession>A0A9W8GPE4</accession>
<dbReference type="AlphaFoldDB" id="A0A9W8GPE4"/>
<feature type="compositionally biased region" description="Low complexity" evidence="1">
    <location>
        <begin position="529"/>
        <end position="552"/>
    </location>
</feature>
<reference evidence="2" key="1">
    <citation type="submission" date="2022-07" db="EMBL/GenBank/DDBJ databases">
        <title>Phylogenomic reconstructions and comparative analyses of Kickxellomycotina fungi.</title>
        <authorList>
            <person name="Reynolds N.K."/>
            <person name="Stajich J.E."/>
            <person name="Barry K."/>
            <person name="Grigoriev I.V."/>
            <person name="Crous P."/>
            <person name="Smith M.E."/>
        </authorList>
    </citation>
    <scope>NUCLEOTIDE SEQUENCE</scope>
    <source>
        <strain evidence="2">CBS 109367</strain>
    </source>
</reference>
<feature type="compositionally biased region" description="Polar residues" evidence="1">
    <location>
        <begin position="50"/>
        <end position="60"/>
    </location>
</feature>
<evidence type="ECO:0000313" key="2">
    <source>
        <dbReference type="EMBL" id="KAJ2690863.1"/>
    </source>
</evidence>
<feature type="compositionally biased region" description="Low complexity" evidence="1">
    <location>
        <begin position="1"/>
        <end position="26"/>
    </location>
</feature>
<dbReference type="Proteomes" id="UP001151516">
    <property type="component" value="Unassembled WGS sequence"/>
</dbReference>
<protein>
    <submittedName>
        <fullName evidence="2">Uncharacterized protein</fullName>
    </submittedName>
</protein>
<organism evidence="2 3">
    <name type="scientific">Coemansia spiralis</name>
    <dbReference type="NCBI Taxonomy" id="417178"/>
    <lineage>
        <taxon>Eukaryota</taxon>
        <taxon>Fungi</taxon>
        <taxon>Fungi incertae sedis</taxon>
        <taxon>Zoopagomycota</taxon>
        <taxon>Kickxellomycotina</taxon>
        <taxon>Kickxellomycetes</taxon>
        <taxon>Kickxellales</taxon>
        <taxon>Kickxellaceae</taxon>
        <taxon>Coemansia</taxon>
    </lineage>
</organism>
<proteinExistence type="predicted"/>
<dbReference type="EMBL" id="JANBTX010000006">
    <property type="protein sequence ID" value="KAJ2690863.1"/>
    <property type="molecule type" value="Genomic_DNA"/>
</dbReference>
<name>A0A9W8GPE4_9FUNG</name>
<feature type="region of interest" description="Disordered" evidence="1">
    <location>
        <begin position="365"/>
        <end position="388"/>
    </location>
</feature>
<sequence length="587" mass="62419">MRKADSGTSNTRAAAAGASSARPSAPLKRTISARSHNQSALSNLWELPPQVTSKAPSRVQSAISMKMPTNPTPASKQTANIGLKSAGSILRQGRAAKAASASATQIIKIDDSNSPDAECIVLEPTLPAQKKPRNTPQAASSSSRRAAAALKPASVVISVGVDDSDDDFVEPPSKRKSSKHSEIIIDDSSDVQPVGHTIKALKIAPAPVAHPKRLARKPSVEEVCLPSSPPLLRHRSPTIERHNSQTQNMPVLDTASSATSNATSLPGFSSAADIFSQETLVPSFSRTSTATGRMNRAGSASTIVAHHLELVASKANTPRFGRNMSATKEALKGVDAELLDDPIDEFLTQDVNVPPPRLSALASDRYSSEGMAEPPPDRSSPVHPGISQWYHDNHDRFIGVGEDSDGADMFASDRMSDDFDRHIRSRTPLSDQEPAPQGYVSIDDDDDEAPQSPLEGFCDLREFAGTGDASMDIYLNQFAPAVRRSPQQRGGRGRRRRGSSSSPSQRAASGSRERPTGGRPTRGGRRGRGQPAAAGFGGIRPVTSARSSRTTTVTTSVPIIYNHYADDGYLDVAPSMNWEGGGMSRFG</sequence>
<feature type="region of interest" description="Disordered" evidence="1">
    <location>
        <begin position="424"/>
        <end position="454"/>
    </location>
</feature>
<feature type="region of interest" description="Disordered" evidence="1">
    <location>
        <begin position="123"/>
        <end position="147"/>
    </location>
</feature>
<dbReference type="OrthoDB" id="5599736at2759"/>
<evidence type="ECO:0000256" key="1">
    <source>
        <dbReference type="SAM" id="MobiDB-lite"/>
    </source>
</evidence>
<keyword evidence="3" id="KW-1185">Reference proteome</keyword>
<evidence type="ECO:0000313" key="3">
    <source>
        <dbReference type="Proteomes" id="UP001151516"/>
    </source>
</evidence>